<name>A0ABR4CHB8_9HELO</name>
<keyword evidence="2" id="KW-1185">Reference proteome</keyword>
<protein>
    <submittedName>
        <fullName evidence="1">Uncharacterized protein</fullName>
    </submittedName>
</protein>
<accession>A0ABR4CHB8</accession>
<dbReference type="Proteomes" id="UP001595075">
    <property type="component" value="Unassembled WGS sequence"/>
</dbReference>
<organism evidence="1 2">
    <name type="scientific">Oculimacula yallundae</name>
    <dbReference type="NCBI Taxonomy" id="86028"/>
    <lineage>
        <taxon>Eukaryota</taxon>
        <taxon>Fungi</taxon>
        <taxon>Dikarya</taxon>
        <taxon>Ascomycota</taxon>
        <taxon>Pezizomycotina</taxon>
        <taxon>Leotiomycetes</taxon>
        <taxon>Helotiales</taxon>
        <taxon>Ploettnerulaceae</taxon>
        <taxon>Oculimacula</taxon>
    </lineage>
</organism>
<sequence>MAFARRYISLYRNLEHDVLYIDPEEAEDKPIFEDKLDDWLTPVASREKAIKHTARRTTPSIGGSSYADSRVLEKMTIVLSDLVVGGVDAYDPPTLGNRRLLEYPDQVVDPRCSKLFYDMSDDTPEGNVPKMVVGRIAYDWMTTIN</sequence>
<dbReference type="EMBL" id="JAZHXI010000008">
    <property type="protein sequence ID" value="KAL2069102.1"/>
    <property type="molecule type" value="Genomic_DNA"/>
</dbReference>
<gene>
    <name evidence="1" type="ORF">VTL71DRAFT_15440</name>
</gene>
<evidence type="ECO:0000313" key="2">
    <source>
        <dbReference type="Proteomes" id="UP001595075"/>
    </source>
</evidence>
<comment type="caution">
    <text evidence="1">The sequence shown here is derived from an EMBL/GenBank/DDBJ whole genome shotgun (WGS) entry which is preliminary data.</text>
</comment>
<reference evidence="1 2" key="1">
    <citation type="journal article" date="2024" name="Commun. Biol.">
        <title>Comparative genomic analysis of thermophilic fungi reveals convergent evolutionary adaptations and gene losses.</title>
        <authorList>
            <person name="Steindorff A.S."/>
            <person name="Aguilar-Pontes M.V."/>
            <person name="Robinson A.J."/>
            <person name="Andreopoulos B."/>
            <person name="LaButti K."/>
            <person name="Kuo A."/>
            <person name="Mondo S."/>
            <person name="Riley R."/>
            <person name="Otillar R."/>
            <person name="Haridas S."/>
            <person name="Lipzen A."/>
            <person name="Grimwood J."/>
            <person name="Schmutz J."/>
            <person name="Clum A."/>
            <person name="Reid I.D."/>
            <person name="Moisan M.C."/>
            <person name="Butler G."/>
            <person name="Nguyen T.T.M."/>
            <person name="Dewar K."/>
            <person name="Conant G."/>
            <person name="Drula E."/>
            <person name="Henrissat B."/>
            <person name="Hansel C."/>
            <person name="Singer S."/>
            <person name="Hutchinson M.I."/>
            <person name="de Vries R.P."/>
            <person name="Natvig D.O."/>
            <person name="Powell A.J."/>
            <person name="Tsang A."/>
            <person name="Grigoriev I.V."/>
        </authorList>
    </citation>
    <scope>NUCLEOTIDE SEQUENCE [LARGE SCALE GENOMIC DNA]</scope>
    <source>
        <strain evidence="1 2">CBS 494.80</strain>
    </source>
</reference>
<proteinExistence type="predicted"/>
<evidence type="ECO:0000313" key="1">
    <source>
        <dbReference type="EMBL" id="KAL2069102.1"/>
    </source>
</evidence>